<name>A0A2S6IJ32_9ACTN</name>
<accession>A0A2S6IJ32</accession>
<dbReference type="RefSeq" id="WP_104433171.1">
    <property type="nucleotide sequence ID" value="NZ_PTJD01000008.1"/>
</dbReference>
<dbReference type="EMBL" id="PTJD01000008">
    <property type="protein sequence ID" value="PPK94234.1"/>
    <property type="molecule type" value="Genomic_DNA"/>
</dbReference>
<sequence>MAEHFGIFAAQWVDEDGQELDSLPVLDEALLRARLAQLGAELGEGENEGCWLRGSVAYDFLLCRGSDGRLRMMDGSMNYLSPTAASTGDARAVFTGLYELAGELRARLWLTGGSLMPEPQSAADVEWWIRQAGDVP</sequence>
<dbReference type="AlphaFoldDB" id="A0A2S6IJ32"/>
<evidence type="ECO:0000313" key="2">
    <source>
        <dbReference type="Proteomes" id="UP000239485"/>
    </source>
</evidence>
<proteinExistence type="predicted"/>
<organism evidence="1 2">
    <name type="scientific">Kineococcus xinjiangensis</name>
    <dbReference type="NCBI Taxonomy" id="512762"/>
    <lineage>
        <taxon>Bacteria</taxon>
        <taxon>Bacillati</taxon>
        <taxon>Actinomycetota</taxon>
        <taxon>Actinomycetes</taxon>
        <taxon>Kineosporiales</taxon>
        <taxon>Kineosporiaceae</taxon>
        <taxon>Kineococcus</taxon>
    </lineage>
</organism>
<protein>
    <submittedName>
        <fullName evidence="1">Uncharacterized protein</fullName>
    </submittedName>
</protein>
<evidence type="ECO:0000313" key="1">
    <source>
        <dbReference type="EMBL" id="PPK94234.1"/>
    </source>
</evidence>
<comment type="caution">
    <text evidence="1">The sequence shown here is derived from an EMBL/GenBank/DDBJ whole genome shotgun (WGS) entry which is preliminary data.</text>
</comment>
<keyword evidence="2" id="KW-1185">Reference proteome</keyword>
<dbReference type="OrthoDB" id="8195871at2"/>
<gene>
    <name evidence="1" type="ORF">CLV92_108136</name>
</gene>
<dbReference type="Proteomes" id="UP000239485">
    <property type="component" value="Unassembled WGS sequence"/>
</dbReference>
<reference evidence="1 2" key="1">
    <citation type="submission" date="2018-02" db="EMBL/GenBank/DDBJ databases">
        <title>Genomic Encyclopedia of Archaeal and Bacterial Type Strains, Phase II (KMG-II): from individual species to whole genera.</title>
        <authorList>
            <person name="Goeker M."/>
        </authorList>
    </citation>
    <scope>NUCLEOTIDE SEQUENCE [LARGE SCALE GENOMIC DNA]</scope>
    <source>
        <strain evidence="1 2">DSM 22857</strain>
    </source>
</reference>